<keyword evidence="1" id="KW-1133">Transmembrane helix</keyword>
<protein>
    <submittedName>
        <fullName evidence="3">Phosphatase PAP2 family protein</fullName>
    </submittedName>
</protein>
<dbReference type="InterPro" id="IPR036938">
    <property type="entry name" value="PAP2/HPO_sf"/>
</dbReference>
<feature type="domain" description="Phosphatidic acid phosphatase type 2/haloperoxidase" evidence="2">
    <location>
        <begin position="96"/>
        <end position="210"/>
    </location>
</feature>
<dbReference type="InterPro" id="IPR000326">
    <property type="entry name" value="PAP2/HPO"/>
</dbReference>
<dbReference type="CDD" id="cd03392">
    <property type="entry name" value="PAP2_like_2"/>
    <property type="match status" value="1"/>
</dbReference>
<keyword evidence="1" id="KW-0812">Transmembrane</keyword>
<keyword evidence="4" id="KW-1185">Reference proteome</keyword>
<dbReference type="EMBL" id="JBHTKX010000006">
    <property type="protein sequence ID" value="MFD1131017.1"/>
    <property type="molecule type" value="Genomic_DNA"/>
</dbReference>
<dbReference type="Pfam" id="PF01569">
    <property type="entry name" value="PAP2"/>
    <property type="match status" value="1"/>
</dbReference>
<dbReference type="Proteomes" id="UP001597169">
    <property type="component" value="Unassembled WGS sequence"/>
</dbReference>
<evidence type="ECO:0000256" key="1">
    <source>
        <dbReference type="SAM" id="Phobius"/>
    </source>
</evidence>
<feature type="transmembrane region" description="Helical" evidence="1">
    <location>
        <begin position="70"/>
        <end position="90"/>
    </location>
</feature>
<dbReference type="Gene3D" id="1.20.144.10">
    <property type="entry name" value="Phosphatidic acid phosphatase type 2/haloperoxidase"/>
    <property type="match status" value="2"/>
</dbReference>
<comment type="caution">
    <text evidence="3">The sequence shown here is derived from an EMBL/GenBank/DDBJ whole genome shotgun (WGS) entry which is preliminary data.</text>
</comment>
<name>A0ABW3PYB0_9BACL</name>
<feature type="transmembrane region" description="Helical" evidence="1">
    <location>
        <begin position="97"/>
        <end position="118"/>
    </location>
</feature>
<gene>
    <name evidence="3" type="ORF">ACFQ3J_23055</name>
</gene>
<feature type="transmembrane region" description="Helical" evidence="1">
    <location>
        <begin position="138"/>
        <end position="156"/>
    </location>
</feature>
<dbReference type="RefSeq" id="WP_251584518.1">
    <property type="nucleotide sequence ID" value="NZ_JBHTKX010000006.1"/>
</dbReference>
<dbReference type="PANTHER" id="PTHR14969:SF13">
    <property type="entry name" value="AT30094P"/>
    <property type="match status" value="1"/>
</dbReference>
<dbReference type="PANTHER" id="PTHR14969">
    <property type="entry name" value="SPHINGOSINE-1-PHOSPHATE PHOSPHOHYDROLASE"/>
    <property type="match status" value="1"/>
</dbReference>
<evidence type="ECO:0000313" key="4">
    <source>
        <dbReference type="Proteomes" id="UP001597169"/>
    </source>
</evidence>
<feature type="transmembrane region" description="Helical" evidence="1">
    <location>
        <begin position="168"/>
        <end position="189"/>
    </location>
</feature>
<accession>A0ABW3PYB0</accession>
<feature type="transmembrane region" description="Helical" evidence="1">
    <location>
        <begin position="195"/>
        <end position="213"/>
    </location>
</feature>
<dbReference type="SMART" id="SM00014">
    <property type="entry name" value="acidPPc"/>
    <property type="match status" value="1"/>
</dbReference>
<sequence>MTNHSKKIFYWTTIGLAGSLALVLIIVLLFMLLGIDNVQAIDENIQHYLFPQADSWYYSLLPVIKGITEFGSFNITMIVALAFVSYYWIFRKLYVNAYIAAVSFIGMWGINYVLKIILRRERPELEQLMAAHGYSFPSGHSMIAAGFYGGIVILLVHAMKERGWTGPLLAILGTLFVLLIGYSRIYLGVHYPSDVVTGLLSGGIWAFCMYRLLQEASQ</sequence>
<keyword evidence="1" id="KW-0472">Membrane</keyword>
<dbReference type="SUPFAM" id="SSF48317">
    <property type="entry name" value="Acid phosphatase/Vanadium-dependent haloperoxidase"/>
    <property type="match status" value="1"/>
</dbReference>
<reference evidence="4" key="1">
    <citation type="journal article" date="2019" name="Int. J. Syst. Evol. Microbiol.">
        <title>The Global Catalogue of Microorganisms (GCM) 10K type strain sequencing project: providing services to taxonomists for standard genome sequencing and annotation.</title>
        <authorList>
            <consortium name="The Broad Institute Genomics Platform"/>
            <consortium name="The Broad Institute Genome Sequencing Center for Infectious Disease"/>
            <person name="Wu L."/>
            <person name="Ma J."/>
        </authorList>
    </citation>
    <scope>NUCLEOTIDE SEQUENCE [LARGE SCALE GENOMIC DNA]</scope>
    <source>
        <strain evidence="4">CCUG 53519</strain>
    </source>
</reference>
<evidence type="ECO:0000259" key="2">
    <source>
        <dbReference type="SMART" id="SM00014"/>
    </source>
</evidence>
<feature type="transmembrane region" description="Helical" evidence="1">
    <location>
        <begin position="9"/>
        <end position="35"/>
    </location>
</feature>
<organism evidence="3 4">
    <name type="scientific">Paenibacillus provencensis</name>
    <dbReference type="NCBI Taxonomy" id="441151"/>
    <lineage>
        <taxon>Bacteria</taxon>
        <taxon>Bacillati</taxon>
        <taxon>Bacillota</taxon>
        <taxon>Bacilli</taxon>
        <taxon>Bacillales</taxon>
        <taxon>Paenibacillaceae</taxon>
        <taxon>Paenibacillus</taxon>
    </lineage>
</organism>
<evidence type="ECO:0000313" key="3">
    <source>
        <dbReference type="EMBL" id="MFD1131017.1"/>
    </source>
</evidence>
<proteinExistence type="predicted"/>